<dbReference type="PROSITE" id="PS51032">
    <property type="entry name" value="AP2_ERF"/>
    <property type="match status" value="1"/>
</dbReference>
<evidence type="ECO:0000259" key="10">
    <source>
        <dbReference type="PROSITE" id="PS51032"/>
    </source>
</evidence>
<evidence type="ECO:0000256" key="8">
    <source>
        <dbReference type="ARBA" id="ARBA00023242"/>
    </source>
</evidence>
<dbReference type="GO" id="GO:0009873">
    <property type="term" value="P:ethylene-activated signaling pathway"/>
    <property type="evidence" value="ECO:0007669"/>
    <property type="project" value="UniProtKB-KW"/>
</dbReference>
<dbReference type="Pfam" id="PF00847">
    <property type="entry name" value="AP2"/>
    <property type="match status" value="1"/>
</dbReference>
<evidence type="ECO:0000256" key="9">
    <source>
        <dbReference type="SAM" id="MobiDB-lite"/>
    </source>
</evidence>
<feature type="region of interest" description="Disordered" evidence="9">
    <location>
        <begin position="237"/>
        <end position="269"/>
    </location>
</feature>
<protein>
    <submittedName>
        <fullName evidence="11">Ethylene-responsive transcription factor</fullName>
    </submittedName>
</protein>
<accession>A0A2R6RWH8</accession>
<gene>
    <name evidence="11" type="ORF">CEY00_Acc01480</name>
</gene>
<evidence type="ECO:0000256" key="2">
    <source>
        <dbReference type="ARBA" id="ARBA00022745"/>
    </source>
</evidence>
<feature type="region of interest" description="Disordered" evidence="9">
    <location>
        <begin position="32"/>
        <end position="77"/>
    </location>
</feature>
<organism evidence="11 12">
    <name type="scientific">Actinidia chinensis var. chinensis</name>
    <name type="common">Chinese soft-hair kiwi</name>
    <dbReference type="NCBI Taxonomy" id="1590841"/>
    <lineage>
        <taxon>Eukaryota</taxon>
        <taxon>Viridiplantae</taxon>
        <taxon>Streptophyta</taxon>
        <taxon>Embryophyta</taxon>
        <taxon>Tracheophyta</taxon>
        <taxon>Spermatophyta</taxon>
        <taxon>Magnoliopsida</taxon>
        <taxon>eudicotyledons</taxon>
        <taxon>Gunneridae</taxon>
        <taxon>Pentapetalae</taxon>
        <taxon>asterids</taxon>
        <taxon>Ericales</taxon>
        <taxon>Actinidiaceae</taxon>
        <taxon>Actinidia</taxon>
    </lineage>
</organism>
<feature type="domain" description="AP2/ERF" evidence="10">
    <location>
        <begin position="176"/>
        <end position="234"/>
    </location>
</feature>
<dbReference type="Gramene" id="PSS34381">
    <property type="protein sequence ID" value="PSS34381"/>
    <property type="gene ID" value="CEY00_Acc01480"/>
</dbReference>
<comment type="caution">
    <text evidence="11">The sequence shown here is derived from an EMBL/GenBank/DDBJ whole genome shotgun (WGS) entry which is preliminary data.</text>
</comment>
<dbReference type="GO" id="GO:0005634">
    <property type="term" value="C:nucleus"/>
    <property type="evidence" value="ECO:0007669"/>
    <property type="project" value="UniProtKB-SubCell"/>
</dbReference>
<evidence type="ECO:0000313" key="12">
    <source>
        <dbReference type="Proteomes" id="UP000241394"/>
    </source>
</evidence>
<dbReference type="GO" id="GO:0000976">
    <property type="term" value="F:transcription cis-regulatory region binding"/>
    <property type="evidence" value="ECO:0007669"/>
    <property type="project" value="UniProtKB-ARBA"/>
</dbReference>
<keyword evidence="5" id="KW-0238">DNA-binding</keyword>
<feature type="compositionally biased region" description="Basic and acidic residues" evidence="9">
    <location>
        <begin position="253"/>
        <end position="263"/>
    </location>
</feature>
<evidence type="ECO:0000256" key="7">
    <source>
        <dbReference type="ARBA" id="ARBA00023163"/>
    </source>
</evidence>
<keyword evidence="7" id="KW-0804">Transcription</keyword>
<keyword evidence="8" id="KW-0539">Nucleus</keyword>
<dbReference type="Proteomes" id="UP000241394">
    <property type="component" value="Chromosome LG2"/>
</dbReference>
<dbReference type="FunFam" id="3.30.730.10:FF:000001">
    <property type="entry name" value="Ethylene-responsive transcription factor 2"/>
    <property type="match status" value="1"/>
</dbReference>
<name>A0A2R6RWH8_ACTCC</name>
<dbReference type="EMBL" id="NKQK01000002">
    <property type="protein sequence ID" value="PSS34381.1"/>
    <property type="molecule type" value="Genomic_DNA"/>
</dbReference>
<keyword evidence="3" id="KW-0611">Plant defense</keyword>
<feature type="compositionally biased region" description="Polar residues" evidence="9">
    <location>
        <begin position="66"/>
        <end position="75"/>
    </location>
</feature>
<evidence type="ECO:0000256" key="3">
    <source>
        <dbReference type="ARBA" id="ARBA00022821"/>
    </source>
</evidence>
<evidence type="ECO:0000313" key="11">
    <source>
        <dbReference type="EMBL" id="PSS34381.1"/>
    </source>
</evidence>
<evidence type="ECO:0000256" key="4">
    <source>
        <dbReference type="ARBA" id="ARBA00023015"/>
    </source>
</evidence>
<sequence>MTTDESFALELIRQHLLGDFTSTGSFISNLSFPASSNGSDPKPVFSFEESDLSPSGSSDSNSPISRPNQYPSPNSDLDYPNPDFNFFEFESIPPEIFDVKATRPTAFSSSDLEFFEFDSKPEIADLILPGPKTFSGSDLYISETLNPEIADVISPGPNIFNGSGAVGTGSGQTKRHYRGVRRRPWGKYAAEIRDRNRGGSRVWLGTYDTPIEAARAYDCAAFEMRGRKAVLNFPLDAGKYGPPESAGRKRRKDSGAKRSRSDCWNRVAP</sequence>
<dbReference type="InterPro" id="IPR036955">
    <property type="entry name" value="AP2/ERF_dom_sf"/>
</dbReference>
<proteinExistence type="predicted"/>
<dbReference type="GO" id="GO:0003700">
    <property type="term" value="F:DNA-binding transcription factor activity"/>
    <property type="evidence" value="ECO:0007669"/>
    <property type="project" value="InterPro"/>
</dbReference>
<dbReference type="InterPro" id="IPR016177">
    <property type="entry name" value="DNA-bd_dom_sf"/>
</dbReference>
<dbReference type="SMART" id="SM00380">
    <property type="entry name" value="AP2"/>
    <property type="match status" value="1"/>
</dbReference>
<dbReference type="CDD" id="cd00018">
    <property type="entry name" value="AP2"/>
    <property type="match status" value="1"/>
</dbReference>
<dbReference type="SUPFAM" id="SSF54171">
    <property type="entry name" value="DNA-binding domain"/>
    <property type="match status" value="1"/>
</dbReference>
<reference evidence="12" key="2">
    <citation type="journal article" date="2018" name="BMC Genomics">
        <title>A manually annotated Actinidia chinensis var. chinensis (kiwifruit) genome highlights the challenges associated with draft genomes and gene prediction in plants.</title>
        <authorList>
            <person name="Pilkington S.M."/>
            <person name="Crowhurst R."/>
            <person name="Hilario E."/>
            <person name="Nardozza S."/>
            <person name="Fraser L."/>
            <person name="Peng Y."/>
            <person name="Gunaseelan K."/>
            <person name="Simpson R."/>
            <person name="Tahir J."/>
            <person name="Deroles S.C."/>
            <person name="Templeton K."/>
            <person name="Luo Z."/>
            <person name="Davy M."/>
            <person name="Cheng C."/>
            <person name="McNeilage M."/>
            <person name="Scaglione D."/>
            <person name="Liu Y."/>
            <person name="Zhang Q."/>
            <person name="Datson P."/>
            <person name="De Silva N."/>
            <person name="Gardiner S.E."/>
            <person name="Bassett H."/>
            <person name="Chagne D."/>
            <person name="McCallum J."/>
            <person name="Dzierzon H."/>
            <person name="Deng C."/>
            <person name="Wang Y.Y."/>
            <person name="Barron L."/>
            <person name="Manako K."/>
            <person name="Bowen J."/>
            <person name="Foster T.M."/>
            <person name="Erridge Z.A."/>
            <person name="Tiffin H."/>
            <person name="Waite C.N."/>
            <person name="Davies K.M."/>
            <person name="Grierson E.P."/>
            <person name="Laing W.A."/>
            <person name="Kirk R."/>
            <person name="Chen X."/>
            <person name="Wood M."/>
            <person name="Montefiori M."/>
            <person name="Brummell D.A."/>
            <person name="Schwinn K.E."/>
            <person name="Catanach A."/>
            <person name="Fullerton C."/>
            <person name="Li D."/>
            <person name="Meiyalaghan S."/>
            <person name="Nieuwenhuizen N."/>
            <person name="Read N."/>
            <person name="Prakash R."/>
            <person name="Hunter D."/>
            <person name="Zhang H."/>
            <person name="McKenzie M."/>
            <person name="Knabel M."/>
            <person name="Harris A."/>
            <person name="Allan A.C."/>
            <person name="Gleave A."/>
            <person name="Chen A."/>
            <person name="Janssen B.J."/>
            <person name="Plunkett B."/>
            <person name="Ampomah-Dwamena C."/>
            <person name="Voogd C."/>
            <person name="Leif D."/>
            <person name="Lafferty D."/>
            <person name="Souleyre E.J.F."/>
            <person name="Varkonyi-Gasic E."/>
            <person name="Gambi F."/>
            <person name="Hanley J."/>
            <person name="Yao J.L."/>
            <person name="Cheung J."/>
            <person name="David K.M."/>
            <person name="Warren B."/>
            <person name="Marsh K."/>
            <person name="Snowden K.C."/>
            <person name="Lin-Wang K."/>
            <person name="Brian L."/>
            <person name="Martinez-Sanchez M."/>
            <person name="Wang M."/>
            <person name="Ileperuma N."/>
            <person name="Macnee N."/>
            <person name="Campin R."/>
            <person name="McAtee P."/>
            <person name="Drummond R.S.M."/>
            <person name="Espley R.V."/>
            <person name="Ireland H.S."/>
            <person name="Wu R."/>
            <person name="Atkinson R.G."/>
            <person name="Karunairetnam S."/>
            <person name="Bulley S."/>
            <person name="Chunkath S."/>
            <person name="Hanley Z."/>
            <person name="Storey R."/>
            <person name="Thrimawithana A.H."/>
            <person name="Thomson S."/>
            <person name="David C."/>
            <person name="Testolin R."/>
            <person name="Huang H."/>
            <person name="Hellens R.P."/>
            <person name="Schaffer R.J."/>
        </authorList>
    </citation>
    <scope>NUCLEOTIDE SEQUENCE [LARGE SCALE GENOMIC DNA]</scope>
    <source>
        <strain evidence="12">cv. Red5</strain>
    </source>
</reference>
<keyword evidence="2" id="KW-0936">Ethylene signaling pathway</keyword>
<dbReference type="InParanoid" id="A0A2R6RWH8"/>
<dbReference type="PRINTS" id="PR00367">
    <property type="entry name" value="ETHRSPELEMNT"/>
</dbReference>
<keyword evidence="4" id="KW-0805">Transcription regulation</keyword>
<dbReference type="InterPro" id="IPR001471">
    <property type="entry name" value="AP2/ERF_dom"/>
</dbReference>
<dbReference type="OrthoDB" id="674504at2759"/>
<comment type="subcellular location">
    <subcellularLocation>
        <location evidence="1">Nucleus</location>
    </subcellularLocation>
</comment>
<dbReference type="InterPro" id="IPR044808">
    <property type="entry name" value="ERF_plant"/>
</dbReference>
<dbReference type="PANTHER" id="PTHR31190">
    <property type="entry name" value="DNA-BINDING DOMAIN"/>
    <property type="match status" value="1"/>
</dbReference>
<feature type="compositionally biased region" description="Low complexity" evidence="9">
    <location>
        <begin position="52"/>
        <end position="65"/>
    </location>
</feature>
<dbReference type="Gene3D" id="3.30.730.10">
    <property type="entry name" value="AP2/ERF domain"/>
    <property type="match status" value="1"/>
</dbReference>
<dbReference type="PANTHER" id="PTHR31190:SF499">
    <property type="entry name" value="ETHYLENE-RESPONSIVE TRANSCRIPTION FACTOR ERF105"/>
    <property type="match status" value="1"/>
</dbReference>
<dbReference type="GO" id="GO:0006952">
    <property type="term" value="P:defense response"/>
    <property type="evidence" value="ECO:0007669"/>
    <property type="project" value="UniProtKB-KW"/>
</dbReference>
<reference evidence="11 12" key="1">
    <citation type="submission" date="2017-07" db="EMBL/GenBank/DDBJ databases">
        <title>An improved, manually edited Actinidia chinensis var. chinensis (kiwifruit) genome highlights the challenges associated with draft genomes and gene prediction in plants.</title>
        <authorList>
            <person name="Pilkington S."/>
            <person name="Crowhurst R."/>
            <person name="Hilario E."/>
            <person name="Nardozza S."/>
            <person name="Fraser L."/>
            <person name="Peng Y."/>
            <person name="Gunaseelan K."/>
            <person name="Simpson R."/>
            <person name="Tahir J."/>
            <person name="Deroles S."/>
            <person name="Templeton K."/>
            <person name="Luo Z."/>
            <person name="Davy M."/>
            <person name="Cheng C."/>
            <person name="Mcneilage M."/>
            <person name="Scaglione D."/>
            <person name="Liu Y."/>
            <person name="Zhang Q."/>
            <person name="Datson P."/>
            <person name="De Silva N."/>
            <person name="Gardiner S."/>
            <person name="Bassett H."/>
            <person name="Chagne D."/>
            <person name="Mccallum J."/>
            <person name="Dzierzon H."/>
            <person name="Deng C."/>
            <person name="Wang Y.-Y."/>
            <person name="Barron N."/>
            <person name="Manako K."/>
            <person name="Bowen J."/>
            <person name="Foster T."/>
            <person name="Erridge Z."/>
            <person name="Tiffin H."/>
            <person name="Waite C."/>
            <person name="Davies K."/>
            <person name="Grierson E."/>
            <person name="Laing W."/>
            <person name="Kirk R."/>
            <person name="Chen X."/>
            <person name="Wood M."/>
            <person name="Montefiori M."/>
            <person name="Brummell D."/>
            <person name="Schwinn K."/>
            <person name="Catanach A."/>
            <person name="Fullerton C."/>
            <person name="Li D."/>
            <person name="Meiyalaghan S."/>
            <person name="Nieuwenhuizen N."/>
            <person name="Read N."/>
            <person name="Prakash R."/>
            <person name="Hunter D."/>
            <person name="Zhang H."/>
            <person name="Mckenzie M."/>
            <person name="Knabel M."/>
            <person name="Harris A."/>
            <person name="Allan A."/>
            <person name="Chen A."/>
            <person name="Janssen B."/>
            <person name="Plunkett B."/>
            <person name="Dwamena C."/>
            <person name="Voogd C."/>
            <person name="Leif D."/>
            <person name="Lafferty D."/>
            <person name="Souleyre E."/>
            <person name="Varkonyi-Gasic E."/>
            <person name="Gambi F."/>
            <person name="Hanley J."/>
            <person name="Yao J.-L."/>
            <person name="Cheung J."/>
            <person name="David K."/>
            <person name="Warren B."/>
            <person name="Marsh K."/>
            <person name="Snowden K."/>
            <person name="Lin-Wang K."/>
            <person name="Brian L."/>
            <person name="Martinez-Sanchez M."/>
            <person name="Wang M."/>
            <person name="Ileperuma N."/>
            <person name="Macnee N."/>
            <person name="Campin R."/>
            <person name="Mcatee P."/>
            <person name="Drummond R."/>
            <person name="Espley R."/>
            <person name="Ireland H."/>
            <person name="Wu R."/>
            <person name="Atkinson R."/>
            <person name="Karunairetnam S."/>
            <person name="Bulley S."/>
            <person name="Chunkath S."/>
            <person name="Hanley Z."/>
            <person name="Storey R."/>
            <person name="Thrimawithana A."/>
            <person name="Thomson S."/>
            <person name="David C."/>
            <person name="Testolin R."/>
        </authorList>
    </citation>
    <scope>NUCLEOTIDE SEQUENCE [LARGE SCALE GENOMIC DNA]</scope>
    <source>
        <strain evidence="12">cv. Red5</strain>
        <tissue evidence="11">Young leaf</tissue>
    </source>
</reference>
<dbReference type="STRING" id="1590841.A0A2R6RWH8"/>
<evidence type="ECO:0000256" key="5">
    <source>
        <dbReference type="ARBA" id="ARBA00023125"/>
    </source>
</evidence>
<keyword evidence="12" id="KW-1185">Reference proteome</keyword>
<keyword evidence="6" id="KW-0010">Activator</keyword>
<dbReference type="FunCoup" id="A0A2R6RWH8">
    <property type="interactions" value="172"/>
</dbReference>
<dbReference type="AlphaFoldDB" id="A0A2R6RWH8"/>
<evidence type="ECO:0000256" key="6">
    <source>
        <dbReference type="ARBA" id="ARBA00023159"/>
    </source>
</evidence>
<evidence type="ECO:0000256" key="1">
    <source>
        <dbReference type="ARBA" id="ARBA00004123"/>
    </source>
</evidence>